<feature type="region of interest" description="Disordered" evidence="1">
    <location>
        <begin position="46"/>
        <end position="72"/>
    </location>
</feature>
<dbReference type="EMBL" id="MN740502">
    <property type="protein sequence ID" value="QHU29991.1"/>
    <property type="molecule type" value="Genomic_DNA"/>
</dbReference>
<sequence length="72" mass="7326">MRILYALLSYAASIGFPSLSTGTIGSMSVSDTPSSASSSTILFTESSNEPLGIGRPGGSGNTKLQNALENTL</sequence>
<evidence type="ECO:0000313" key="2">
    <source>
        <dbReference type="EMBL" id="QHU29991.1"/>
    </source>
</evidence>
<dbReference type="AlphaFoldDB" id="A0A6C0LJZ2"/>
<reference evidence="2" key="1">
    <citation type="journal article" date="2020" name="Nature">
        <title>Giant virus diversity and host interactions through global metagenomics.</title>
        <authorList>
            <person name="Schulz F."/>
            <person name="Roux S."/>
            <person name="Paez-Espino D."/>
            <person name="Jungbluth S."/>
            <person name="Walsh D.A."/>
            <person name="Denef V.J."/>
            <person name="McMahon K.D."/>
            <person name="Konstantinidis K.T."/>
            <person name="Eloe-Fadrosh E.A."/>
            <person name="Kyrpides N.C."/>
            <person name="Woyke T."/>
        </authorList>
    </citation>
    <scope>NUCLEOTIDE SEQUENCE</scope>
    <source>
        <strain evidence="2">GVMAG-M-3300027810-10</strain>
    </source>
</reference>
<organism evidence="2">
    <name type="scientific">viral metagenome</name>
    <dbReference type="NCBI Taxonomy" id="1070528"/>
    <lineage>
        <taxon>unclassified sequences</taxon>
        <taxon>metagenomes</taxon>
        <taxon>organismal metagenomes</taxon>
    </lineage>
</organism>
<proteinExistence type="predicted"/>
<evidence type="ECO:0000256" key="1">
    <source>
        <dbReference type="SAM" id="MobiDB-lite"/>
    </source>
</evidence>
<name>A0A6C0LJZ2_9ZZZZ</name>
<protein>
    <submittedName>
        <fullName evidence="2">Uncharacterized protein</fullName>
    </submittedName>
</protein>
<feature type="compositionally biased region" description="Polar residues" evidence="1">
    <location>
        <begin position="61"/>
        <end position="72"/>
    </location>
</feature>
<accession>A0A6C0LJZ2</accession>